<dbReference type="VEuPathDB" id="FungiDB:TRIVIDRAFT_200925"/>
<dbReference type="Proteomes" id="UP000007115">
    <property type="component" value="Unassembled WGS sequence"/>
</dbReference>
<protein>
    <submittedName>
        <fullName evidence="2">Uncharacterized protein</fullName>
    </submittedName>
</protein>
<comment type="caution">
    <text evidence="2">The sequence shown here is derived from an EMBL/GenBank/DDBJ whole genome shotgun (WGS) entry which is preliminary data.</text>
</comment>
<dbReference type="AlphaFoldDB" id="G9MRA7"/>
<name>G9MRA7_HYPVG</name>
<organism evidence="2 3">
    <name type="scientific">Hypocrea virens (strain Gv29-8 / FGSC 10586)</name>
    <name type="common">Gliocladium virens</name>
    <name type="synonym">Trichoderma virens</name>
    <dbReference type="NCBI Taxonomy" id="413071"/>
    <lineage>
        <taxon>Eukaryota</taxon>
        <taxon>Fungi</taxon>
        <taxon>Dikarya</taxon>
        <taxon>Ascomycota</taxon>
        <taxon>Pezizomycotina</taxon>
        <taxon>Sordariomycetes</taxon>
        <taxon>Hypocreomycetidae</taxon>
        <taxon>Hypocreales</taxon>
        <taxon>Hypocreaceae</taxon>
        <taxon>Trichoderma</taxon>
    </lineage>
</organism>
<evidence type="ECO:0000313" key="3">
    <source>
        <dbReference type="Proteomes" id="UP000007115"/>
    </source>
</evidence>
<feature type="region of interest" description="Disordered" evidence="1">
    <location>
        <begin position="1"/>
        <end position="26"/>
    </location>
</feature>
<feature type="compositionally biased region" description="Polar residues" evidence="1">
    <location>
        <begin position="55"/>
        <end position="78"/>
    </location>
</feature>
<reference evidence="2 3" key="1">
    <citation type="journal article" date="2011" name="Genome Biol.">
        <title>Comparative genome sequence analysis underscores mycoparasitism as the ancestral life style of Trichoderma.</title>
        <authorList>
            <person name="Kubicek C.P."/>
            <person name="Herrera-Estrella A."/>
            <person name="Seidl-Seiboth V."/>
            <person name="Martinez D.A."/>
            <person name="Druzhinina I.S."/>
            <person name="Thon M."/>
            <person name="Zeilinger S."/>
            <person name="Casas-Flores S."/>
            <person name="Horwitz B.A."/>
            <person name="Mukherjee P.K."/>
            <person name="Mukherjee M."/>
            <person name="Kredics L."/>
            <person name="Alcaraz L.D."/>
            <person name="Aerts A."/>
            <person name="Antal Z."/>
            <person name="Atanasova L."/>
            <person name="Cervantes-Badillo M.G."/>
            <person name="Challacombe J."/>
            <person name="Chertkov O."/>
            <person name="McCluskey K."/>
            <person name="Coulpier F."/>
            <person name="Deshpande N."/>
            <person name="von Doehren H."/>
            <person name="Ebbole D.J."/>
            <person name="Esquivel-Naranjo E.U."/>
            <person name="Fekete E."/>
            <person name="Flipphi M."/>
            <person name="Glaser F."/>
            <person name="Gomez-Rodriguez E.Y."/>
            <person name="Gruber S."/>
            <person name="Han C."/>
            <person name="Henrissat B."/>
            <person name="Hermosa R."/>
            <person name="Hernandez-Onate M."/>
            <person name="Karaffa L."/>
            <person name="Kosti I."/>
            <person name="Le Crom S."/>
            <person name="Lindquist E."/>
            <person name="Lucas S."/>
            <person name="Luebeck M."/>
            <person name="Luebeck P.S."/>
            <person name="Margeot A."/>
            <person name="Metz B."/>
            <person name="Misra M."/>
            <person name="Nevalainen H."/>
            <person name="Omann M."/>
            <person name="Packer N."/>
            <person name="Perrone G."/>
            <person name="Uresti-Rivera E.E."/>
            <person name="Salamov A."/>
            <person name="Schmoll M."/>
            <person name="Seiboth B."/>
            <person name="Shapiro H."/>
            <person name="Sukno S."/>
            <person name="Tamayo-Ramos J.A."/>
            <person name="Tisch D."/>
            <person name="Wiest A."/>
            <person name="Wilkinson H.H."/>
            <person name="Zhang M."/>
            <person name="Coutinho P.M."/>
            <person name="Kenerley C.M."/>
            <person name="Monte E."/>
            <person name="Baker S.E."/>
            <person name="Grigoriev I.V."/>
        </authorList>
    </citation>
    <scope>NUCLEOTIDE SEQUENCE [LARGE SCALE GENOMIC DNA]</scope>
    <source>
        <strain evidence="3">Gv29-8 / FGSC 10586</strain>
    </source>
</reference>
<evidence type="ECO:0000313" key="2">
    <source>
        <dbReference type="EMBL" id="EHK22631.1"/>
    </source>
</evidence>
<dbReference type="HOGENOM" id="CLU_1938463_0_0_1"/>
<dbReference type="InParanoid" id="G9MRA7"/>
<proteinExistence type="predicted"/>
<sequence>MPRHRHSDSYCGSALKRVSGGKNNSRHLQTIESQAAKLTMSMPVRDRSRKGREGQGQSIQKRIVSASSSKPETESCVGSNQDLTMATAVLMPIAGANINDTETSFFLGTAILVKVYREKHANPAKAYKYS</sequence>
<gene>
    <name evidence="2" type="ORF">TRIVIDRAFT_200925</name>
</gene>
<keyword evidence="3" id="KW-1185">Reference proteome</keyword>
<feature type="region of interest" description="Disordered" evidence="1">
    <location>
        <begin position="40"/>
        <end position="78"/>
    </location>
</feature>
<evidence type="ECO:0000256" key="1">
    <source>
        <dbReference type="SAM" id="MobiDB-lite"/>
    </source>
</evidence>
<dbReference type="EMBL" id="ABDF02000006">
    <property type="protein sequence ID" value="EHK22631.1"/>
    <property type="molecule type" value="Genomic_DNA"/>
</dbReference>
<accession>G9MRA7</accession>
<dbReference type="GeneID" id="25790115"/>
<dbReference type="RefSeq" id="XP_013956845.1">
    <property type="nucleotide sequence ID" value="XM_014101370.1"/>
</dbReference>